<dbReference type="CDD" id="cd05356">
    <property type="entry name" value="17beta-HSD1_like_SDR_c"/>
    <property type="match status" value="1"/>
</dbReference>
<evidence type="ECO:0000256" key="2">
    <source>
        <dbReference type="ARBA" id="ARBA00022955"/>
    </source>
</evidence>
<comment type="similarity">
    <text evidence="4">Belongs to the short-chain dehydrogenases/reductases (SDR) family.</text>
</comment>
<protein>
    <submittedName>
        <fullName evidence="6">Uncharacterized protein</fullName>
    </submittedName>
</protein>
<reference evidence="6 7" key="1">
    <citation type="submission" date="2020-02" db="EMBL/GenBank/DDBJ databases">
        <title>A chromosome-scale genome assembly of the black bullhead catfish (Ameiurus melas).</title>
        <authorList>
            <person name="Wen M."/>
            <person name="Zham M."/>
            <person name="Cabau C."/>
            <person name="Klopp C."/>
            <person name="Donnadieu C."/>
            <person name="Roques C."/>
            <person name="Bouchez O."/>
            <person name="Lampietro C."/>
            <person name="Jouanno E."/>
            <person name="Herpin A."/>
            <person name="Louis A."/>
            <person name="Berthelot C."/>
            <person name="Parey E."/>
            <person name="Roest-Crollius H."/>
            <person name="Braasch I."/>
            <person name="Postlethwait J."/>
            <person name="Robinson-Rechavi M."/>
            <person name="Echchiki A."/>
            <person name="Begum T."/>
            <person name="Montfort J."/>
            <person name="Schartl M."/>
            <person name="Bobe J."/>
            <person name="Guiguen Y."/>
        </authorList>
    </citation>
    <scope>NUCLEOTIDE SEQUENCE [LARGE SCALE GENOMIC DNA]</scope>
    <source>
        <strain evidence="6">M_S1</strain>
        <tissue evidence="6">Blood</tissue>
    </source>
</reference>
<keyword evidence="5" id="KW-0472">Membrane</keyword>
<dbReference type="GO" id="GO:0005783">
    <property type="term" value="C:endoplasmic reticulum"/>
    <property type="evidence" value="ECO:0007669"/>
    <property type="project" value="TreeGrafter"/>
</dbReference>
<evidence type="ECO:0000313" key="6">
    <source>
        <dbReference type="EMBL" id="KAF4073313.1"/>
    </source>
</evidence>
<dbReference type="Gene3D" id="3.40.50.720">
    <property type="entry name" value="NAD(P)-binding Rossmann-like Domain"/>
    <property type="match status" value="1"/>
</dbReference>
<keyword evidence="1" id="KW-0521">NADP</keyword>
<evidence type="ECO:0000256" key="3">
    <source>
        <dbReference type="ARBA" id="ARBA00023002"/>
    </source>
</evidence>
<accession>A0A7J5ZSD3</accession>
<dbReference type="EMBL" id="JAAGNN010000024">
    <property type="protein sequence ID" value="KAF4073313.1"/>
    <property type="molecule type" value="Genomic_DNA"/>
</dbReference>
<dbReference type="Pfam" id="PF00106">
    <property type="entry name" value="adh_short"/>
    <property type="match status" value="1"/>
</dbReference>
<dbReference type="InterPro" id="IPR002347">
    <property type="entry name" value="SDR_fam"/>
</dbReference>
<feature type="transmembrane region" description="Helical" evidence="5">
    <location>
        <begin position="49"/>
        <end position="68"/>
    </location>
</feature>
<keyword evidence="5" id="KW-0812">Transmembrane</keyword>
<proteinExistence type="inferred from homology"/>
<dbReference type="PANTHER" id="PTHR43899:SF10">
    <property type="entry name" value="20BETA-HYDROXYSTEROID DEHYDROGENASE TYPE 2"/>
    <property type="match status" value="1"/>
</dbReference>
<dbReference type="InterPro" id="IPR036291">
    <property type="entry name" value="NAD(P)-bd_dom_sf"/>
</dbReference>
<dbReference type="PANTHER" id="PTHR43899">
    <property type="entry name" value="RH59310P"/>
    <property type="match status" value="1"/>
</dbReference>
<dbReference type="AlphaFoldDB" id="A0A7J5ZSD3"/>
<dbReference type="PRINTS" id="PR00080">
    <property type="entry name" value="SDRFAMILY"/>
</dbReference>
<evidence type="ECO:0000256" key="4">
    <source>
        <dbReference type="RuleBase" id="RU000363"/>
    </source>
</evidence>
<dbReference type="GO" id="GO:0016491">
    <property type="term" value="F:oxidoreductase activity"/>
    <property type="evidence" value="ECO:0007669"/>
    <property type="project" value="UniProtKB-KW"/>
</dbReference>
<evidence type="ECO:0000256" key="5">
    <source>
        <dbReference type="SAM" id="Phobius"/>
    </source>
</evidence>
<dbReference type="SUPFAM" id="SSF51735">
    <property type="entry name" value="NAD(P)-binding Rossmann-fold domains"/>
    <property type="match status" value="1"/>
</dbReference>
<keyword evidence="3" id="KW-0560">Oxidoreductase</keyword>
<keyword evidence="2" id="KW-0444">Lipid biosynthesis</keyword>
<keyword evidence="2" id="KW-0443">Lipid metabolism</keyword>
<organism evidence="6 7">
    <name type="scientific">Ameiurus melas</name>
    <name type="common">Black bullhead</name>
    <name type="synonym">Silurus melas</name>
    <dbReference type="NCBI Taxonomy" id="219545"/>
    <lineage>
        <taxon>Eukaryota</taxon>
        <taxon>Metazoa</taxon>
        <taxon>Chordata</taxon>
        <taxon>Craniata</taxon>
        <taxon>Vertebrata</taxon>
        <taxon>Euteleostomi</taxon>
        <taxon>Actinopterygii</taxon>
        <taxon>Neopterygii</taxon>
        <taxon>Teleostei</taxon>
        <taxon>Ostariophysi</taxon>
        <taxon>Siluriformes</taxon>
        <taxon>Ictaluridae</taxon>
        <taxon>Ameiurus</taxon>
    </lineage>
</organism>
<dbReference type="FunFam" id="3.40.50.720:FF:000137">
    <property type="entry name" value="Hydroxysteroid (17-beta) dehydrogenase 3"/>
    <property type="match status" value="1"/>
</dbReference>
<keyword evidence="2" id="KW-0752">Steroid biosynthesis</keyword>
<dbReference type="InterPro" id="IPR051019">
    <property type="entry name" value="VLCFA-Steroid_DH"/>
</dbReference>
<sequence>MCGWNWIDRGRSLCVLKDGARGRLKGARAHSWSVLKRVSANMAGAAECGWFGSVLCFLGAATALCFLLKWSWRTWQAFQVYVLSTIWRTDLRKYGQWAVVTGSTAGIGRAYAFELARRGLDVVLISRSQDKLRRVADEIESRYRRQTRVIQADFSEGHSIYPAIEEQLKGLEIGILVNNVGMNYAGMLVNFLDVPDPEKRISEVINCNILSVTQMSRMILPQMVERRKGLIVNMSSEAGSQPQPMLTLYSATKICVTYFSRGLHAEYQSRGVTVQCLTPFIVSTNMTHNIEVNPLVKSASSFARDALNTVGYSSFTSGCITHALQHVALTIFFPGWLRLSPFCVRRVEKFAQETKQKIEERMAQSQKKQE</sequence>
<dbReference type="PRINTS" id="PR00081">
    <property type="entry name" value="GDHRDH"/>
</dbReference>
<evidence type="ECO:0000313" key="7">
    <source>
        <dbReference type="Proteomes" id="UP000593565"/>
    </source>
</evidence>
<dbReference type="Proteomes" id="UP000593565">
    <property type="component" value="Unassembled WGS sequence"/>
</dbReference>
<comment type="caution">
    <text evidence="6">The sequence shown here is derived from an EMBL/GenBank/DDBJ whole genome shotgun (WGS) entry which is preliminary data.</text>
</comment>
<evidence type="ECO:0000256" key="1">
    <source>
        <dbReference type="ARBA" id="ARBA00022857"/>
    </source>
</evidence>
<keyword evidence="5" id="KW-1133">Transmembrane helix</keyword>
<name>A0A7J5ZSD3_AMEME</name>
<gene>
    <name evidence="6" type="ORF">AMELA_G00257310</name>
</gene>
<keyword evidence="7" id="KW-1185">Reference proteome</keyword>
<dbReference type="GO" id="GO:0006694">
    <property type="term" value="P:steroid biosynthetic process"/>
    <property type="evidence" value="ECO:0007669"/>
    <property type="project" value="UniProtKB-KW"/>
</dbReference>